<keyword evidence="1" id="KW-1133">Transmembrane helix</keyword>
<sequence>MEKIFYGSLGIALCITGIWTIISAFIPDKFRIFKKGRKEK</sequence>
<dbReference type="Proteomes" id="UP001208131">
    <property type="component" value="Unassembled WGS sequence"/>
</dbReference>
<dbReference type="EMBL" id="JAOQJZ010000018">
    <property type="protein sequence ID" value="MCU6706851.1"/>
    <property type="molecule type" value="Genomic_DNA"/>
</dbReference>
<keyword evidence="1" id="KW-0472">Membrane</keyword>
<accession>A0AAE3IKI6</accession>
<keyword evidence="1" id="KW-0812">Transmembrane</keyword>
<gene>
    <name evidence="2" type="ORF">OCV57_13105</name>
</gene>
<reference evidence="2 3" key="1">
    <citation type="journal article" date="2021" name="ISME Commun">
        <title>Automated analysis of genomic sequences facilitates high-throughput and comprehensive description of bacteria.</title>
        <authorList>
            <person name="Hitch T.C.A."/>
        </authorList>
    </citation>
    <scope>NUCLEOTIDE SEQUENCE [LARGE SCALE GENOMIC DNA]</scope>
    <source>
        <strain evidence="2 3">Sanger_31</strain>
    </source>
</reference>
<evidence type="ECO:0000313" key="3">
    <source>
        <dbReference type="Proteomes" id="UP001208131"/>
    </source>
</evidence>
<dbReference type="AlphaFoldDB" id="A0AAE3IKI6"/>
<keyword evidence="3" id="KW-1185">Reference proteome</keyword>
<dbReference type="RefSeq" id="WP_256320652.1">
    <property type="nucleotide sequence ID" value="NZ_JAOQJZ010000018.1"/>
</dbReference>
<name>A0AAE3IKI6_9FIRM</name>
<comment type="caution">
    <text evidence="2">The sequence shown here is derived from an EMBL/GenBank/DDBJ whole genome shotgun (WGS) entry which is preliminary data.</text>
</comment>
<proteinExistence type="predicted"/>
<protein>
    <submittedName>
        <fullName evidence="2">Uncharacterized protein</fullName>
    </submittedName>
</protein>
<evidence type="ECO:0000313" key="2">
    <source>
        <dbReference type="EMBL" id="MCU6706851.1"/>
    </source>
</evidence>
<organism evidence="2 3">
    <name type="scientific">Hominimerdicola aceti</name>
    <dbReference type="NCBI Taxonomy" id="2981726"/>
    <lineage>
        <taxon>Bacteria</taxon>
        <taxon>Bacillati</taxon>
        <taxon>Bacillota</taxon>
        <taxon>Clostridia</taxon>
        <taxon>Eubacteriales</taxon>
        <taxon>Oscillospiraceae</taxon>
        <taxon>Hominimerdicola</taxon>
    </lineage>
</organism>
<evidence type="ECO:0000256" key="1">
    <source>
        <dbReference type="SAM" id="Phobius"/>
    </source>
</evidence>
<feature type="transmembrane region" description="Helical" evidence="1">
    <location>
        <begin position="6"/>
        <end position="27"/>
    </location>
</feature>